<sequence length="106" mass="12170">MRELVMKYKAEKVCHEEMVKMPLVDLKMLEVRLHEVKRGARVAFEEEYGAAEEREVSCEAQQGRSGVKRKLFESCRNNMGNEPILALPKGSDNFVVMRGARVRMLA</sequence>
<dbReference type="AlphaFoldDB" id="A0A6L2JK35"/>
<organism evidence="1">
    <name type="scientific">Tanacetum cinerariifolium</name>
    <name type="common">Dalmatian daisy</name>
    <name type="synonym">Chrysanthemum cinerariifolium</name>
    <dbReference type="NCBI Taxonomy" id="118510"/>
    <lineage>
        <taxon>Eukaryota</taxon>
        <taxon>Viridiplantae</taxon>
        <taxon>Streptophyta</taxon>
        <taxon>Embryophyta</taxon>
        <taxon>Tracheophyta</taxon>
        <taxon>Spermatophyta</taxon>
        <taxon>Magnoliopsida</taxon>
        <taxon>eudicotyledons</taxon>
        <taxon>Gunneridae</taxon>
        <taxon>Pentapetalae</taxon>
        <taxon>asterids</taxon>
        <taxon>campanulids</taxon>
        <taxon>Asterales</taxon>
        <taxon>Asteraceae</taxon>
        <taxon>Asteroideae</taxon>
        <taxon>Anthemideae</taxon>
        <taxon>Anthemidinae</taxon>
        <taxon>Tanacetum</taxon>
    </lineage>
</organism>
<accession>A0A6L2JK35</accession>
<comment type="caution">
    <text evidence="1">The sequence shown here is derived from an EMBL/GenBank/DDBJ whole genome shotgun (WGS) entry which is preliminary data.</text>
</comment>
<evidence type="ECO:0000313" key="1">
    <source>
        <dbReference type="EMBL" id="GEU37373.1"/>
    </source>
</evidence>
<reference evidence="1" key="1">
    <citation type="journal article" date="2019" name="Sci. Rep.">
        <title>Draft genome of Tanacetum cinerariifolium, the natural source of mosquito coil.</title>
        <authorList>
            <person name="Yamashiro T."/>
            <person name="Shiraishi A."/>
            <person name="Satake H."/>
            <person name="Nakayama K."/>
        </authorList>
    </citation>
    <scope>NUCLEOTIDE SEQUENCE</scope>
</reference>
<gene>
    <name evidence="1" type="ORF">Tci_009351</name>
</gene>
<dbReference type="EMBL" id="BKCJ010000921">
    <property type="protein sequence ID" value="GEU37373.1"/>
    <property type="molecule type" value="Genomic_DNA"/>
</dbReference>
<name>A0A6L2JK35_TANCI</name>
<protein>
    <submittedName>
        <fullName evidence="1">Uncharacterized protein</fullName>
    </submittedName>
</protein>
<proteinExistence type="predicted"/>